<dbReference type="Proteomes" id="UP000729402">
    <property type="component" value="Unassembled WGS sequence"/>
</dbReference>
<dbReference type="EMBL" id="JAAALK010000283">
    <property type="protein sequence ID" value="KAG8069675.1"/>
    <property type="molecule type" value="Genomic_DNA"/>
</dbReference>
<reference evidence="2" key="2">
    <citation type="submission" date="2021-02" db="EMBL/GenBank/DDBJ databases">
        <authorList>
            <person name="Kimball J.A."/>
            <person name="Haas M.W."/>
            <person name="Macchietto M."/>
            <person name="Kono T."/>
            <person name="Duquette J."/>
            <person name="Shao M."/>
        </authorList>
    </citation>
    <scope>NUCLEOTIDE SEQUENCE</scope>
    <source>
        <tissue evidence="2">Fresh leaf tissue</tissue>
    </source>
</reference>
<proteinExistence type="predicted"/>
<evidence type="ECO:0000256" key="1">
    <source>
        <dbReference type="SAM" id="MobiDB-lite"/>
    </source>
</evidence>
<dbReference type="Pfam" id="PF07816">
    <property type="entry name" value="DUF1645"/>
    <property type="match status" value="1"/>
</dbReference>
<dbReference type="OrthoDB" id="666789at2759"/>
<evidence type="ECO:0000313" key="3">
    <source>
        <dbReference type="Proteomes" id="UP000729402"/>
    </source>
</evidence>
<dbReference type="PANTHER" id="PTHR33095">
    <property type="entry name" value="OS07G0619500 PROTEIN"/>
    <property type="match status" value="1"/>
</dbReference>
<evidence type="ECO:0000313" key="2">
    <source>
        <dbReference type="EMBL" id="KAG8069675.1"/>
    </source>
</evidence>
<organism evidence="2 3">
    <name type="scientific">Zizania palustris</name>
    <name type="common">Northern wild rice</name>
    <dbReference type="NCBI Taxonomy" id="103762"/>
    <lineage>
        <taxon>Eukaryota</taxon>
        <taxon>Viridiplantae</taxon>
        <taxon>Streptophyta</taxon>
        <taxon>Embryophyta</taxon>
        <taxon>Tracheophyta</taxon>
        <taxon>Spermatophyta</taxon>
        <taxon>Magnoliopsida</taxon>
        <taxon>Liliopsida</taxon>
        <taxon>Poales</taxon>
        <taxon>Poaceae</taxon>
        <taxon>BOP clade</taxon>
        <taxon>Oryzoideae</taxon>
        <taxon>Oryzeae</taxon>
        <taxon>Zizaniinae</taxon>
        <taxon>Zizania</taxon>
    </lineage>
</organism>
<gene>
    <name evidence="2" type="ORF">GUJ93_ZPchr0006g43608</name>
</gene>
<reference evidence="2" key="1">
    <citation type="journal article" date="2021" name="bioRxiv">
        <title>Whole Genome Assembly and Annotation of Northern Wild Rice, Zizania palustris L., Supports a Whole Genome Duplication in the Zizania Genus.</title>
        <authorList>
            <person name="Haas M."/>
            <person name="Kono T."/>
            <person name="Macchietto M."/>
            <person name="Millas R."/>
            <person name="McGilp L."/>
            <person name="Shao M."/>
            <person name="Duquette J."/>
            <person name="Hirsch C.N."/>
            <person name="Kimball J."/>
        </authorList>
    </citation>
    <scope>NUCLEOTIDE SEQUENCE</scope>
    <source>
        <tissue evidence="2">Fresh leaf tissue</tissue>
    </source>
</reference>
<dbReference type="AlphaFoldDB" id="A0A8J5VJ44"/>
<dbReference type="PANTHER" id="PTHR33095:SF111">
    <property type="entry name" value="OS02G0134200 PROTEIN"/>
    <property type="match status" value="1"/>
</dbReference>
<name>A0A8J5VJ44_ZIZPA</name>
<keyword evidence="3" id="KW-1185">Reference proteome</keyword>
<feature type="compositionally biased region" description="Low complexity" evidence="1">
    <location>
        <begin position="166"/>
        <end position="189"/>
    </location>
</feature>
<feature type="region of interest" description="Disordered" evidence="1">
    <location>
        <begin position="166"/>
        <end position="197"/>
    </location>
</feature>
<protein>
    <submittedName>
        <fullName evidence="2">Uncharacterized protein</fullName>
    </submittedName>
</protein>
<dbReference type="InterPro" id="IPR012442">
    <property type="entry name" value="DUF1645_plant"/>
</dbReference>
<accession>A0A8J5VJ44</accession>
<comment type="caution">
    <text evidence="2">The sequence shown here is derived from an EMBL/GenBank/DDBJ whole genome shotgun (WGS) entry which is preliminary data.</text>
</comment>
<sequence>MVQSPRLHTLLSFGRGDEALAASSDDGRMSAASEDDGLGASFDDFAFAPPLSADLAPADELFVHGHIVPTYPVFDRRLLLDQYSDDIHEVEAAHEKSTSTAAAPSVDSYCSWVPRSAPGSPGRVDRFPKSASTGESRRWRLRDLISAGGRSRSDGRDKFAFLQPTAAASAPSSKLSSHGTKTTTPPKKQSTVKKSTKKAVTEIDMATAHKLFYGKAGAGGDRRPQQTSFLPYRPAIGGFFALGRSPHYPAHQPNH</sequence>